<proteinExistence type="inferred from homology"/>
<keyword evidence="1" id="KW-1015">Disulfide bond</keyword>
<dbReference type="CDD" id="cd00190">
    <property type="entry name" value="Tryp_SPc"/>
    <property type="match status" value="1"/>
</dbReference>
<dbReference type="InterPro" id="IPR043504">
    <property type="entry name" value="Peptidase_S1_PA_chymotrypsin"/>
</dbReference>
<dbReference type="InterPro" id="IPR051487">
    <property type="entry name" value="Ser/Thr_Proteases_Immune/Dev"/>
</dbReference>
<name>A0A914D1M2_9BILA</name>
<accession>A0A914D1M2</accession>
<evidence type="ECO:0000313" key="7">
    <source>
        <dbReference type="WBParaSite" id="ACRNAN_scaffold169.g13735.t1"/>
    </source>
</evidence>
<feature type="domain" description="Peptidase S1" evidence="5">
    <location>
        <begin position="41"/>
        <end position="306"/>
    </location>
</feature>
<keyword evidence="3" id="KW-0645">Protease</keyword>
<evidence type="ECO:0000256" key="4">
    <source>
        <dbReference type="SAM" id="SignalP"/>
    </source>
</evidence>
<dbReference type="WBParaSite" id="ACRNAN_scaffold169.g13735.t1">
    <property type="protein sequence ID" value="ACRNAN_scaffold169.g13735.t1"/>
    <property type="gene ID" value="ACRNAN_scaffold169.g13735"/>
</dbReference>
<dbReference type="AlphaFoldDB" id="A0A914D1M2"/>
<dbReference type="GO" id="GO:0004252">
    <property type="term" value="F:serine-type endopeptidase activity"/>
    <property type="evidence" value="ECO:0007669"/>
    <property type="project" value="InterPro"/>
</dbReference>
<dbReference type="Gene3D" id="2.40.10.10">
    <property type="entry name" value="Trypsin-like serine proteases"/>
    <property type="match status" value="1"/>
</dbReference>
<dbReference type="PROSITE" id="PS00134">
    <property type="entry name" value="TRYPSIN_HIS"/>
    <property type="match status" value="1"/>
</dbReference>
<dbReference type="InterPro" id="IPR018114">
    <property type="entry name" value="TRYPSIN_HIS"/>
</dbReference>
<dbReference type="PROSITE" id="PS50240">
    <property type="entry name" value="TRYPSIN_DOM"/>
    <property type="match status" value="1"/>
</dbReference>
<organism evidence="6 7">
    <name type="scientific">Acrobeloides nanus</name>
    <dbReference type="NCBI Taxonomy" id="290746"/>
    <lineage>
        <taxon>Eukaryota</taxon>
        <taxon>Metazoa</taxon>
        <taxon>Ecdysozoa</taxon>
        <taxon>Nematoda</taxon>
        <taxon>Chromadorea</taxon>
        <taxon>Rhabditida</taxon>
        <taxon>Tylenchina</taxon>
        <taxon>Cephalobomorpha</taxon>
        <taxon>Cephaloboidea</taxon>
        <taxon>Cephalobidae</taxon>
        <taxon>Acrobeloides</taxon>
    </lineage>
</organism>
<sequence length="325" mass="36988">MLVLILICALSVSIYGVDVKCLINENETGIQSALGLRKCRVPGGHVCAQGNWPWLVFINVTTPFPAPDSKGKKFIHQYCTGTIISEHYVLTAAHCVIGPTPHRLEKTNTTVEFLFDPLNIDLIIGTVDYTDKNSITSRAATWNVNLNYSIIHRHDIAIIRLNKPLRFQTAIQPITLLKTFIEQSNDAAHVAGWGKIIEEFNNKSYSFKQTTKCHENMINLQTPDDCNRKYNYDLVDKNTQICAGGSYRGIHEGDSGGPLMINRKGKWYQIAISSMLPNKYTTEFDIYPPIFTRVSYYCDWIEEITKKAVQCERLLLDNFELYKNR</sequence>
<reference evidence="7" key="1">
    <citation type="submission" date="2022-11" db="UniProtKB">
        <authorList>
            <consortium name="WormBaseParasite"/>
        </authorList>
    </citation>
    <scope>IDENTIFICATION</scope>
</reference>
<dbReference type="Pfam" id="PF00089">
    <property type="entry name" value="Trypsin"/>
    <property type="match status" value="1"/>
</dbReference>
<dbReference type="InterPro" id="IPR001254">
    <property type="entry name" value="Trypsin_dom"/>
</dbReference>
<dbReference type="InterPro" id="IPR001314">
    <property type="entry name" value="Peptidase_S1A"/>
</dbReference>
<keyword evidence="3" id="KW-0720">Serine protease</keyword>
<evidence type="ECO:0000256" key="3">
    <source>
        <dbReference type="RuleBase" id="RU363034"/>
    </source>
</evidence>
<feature type="signal peptide" evidence="4">
    <location>
        <begin position="1"/>
        <end position="16"/>
    </location>
</feature>
<evidence type="ECO:0000256" key="2">
    <source>
        <dbReference type="ARBA" id="ARBA00024195"/>
    </source>
</evidence>
<dbReference type="PROSITE" id="PS00135">
    <property type="entry name" value="TRYPSIN_SER"/>
    <property type="match status" value="1"/>
</dbReference>
<dbReference type="PANTHER" id="PTHR24256">
    <property type="entry name" value="TRYPTASE-RELATED"/>
    <property type="match status" value="1"/>
</dbReference>
<keyword evidence="3" id="KW-0378">Hydrolase</keyword>
<evidence type="ECO:0000256" key="1">
    <source>
        <dbReference type="ARBA" id="ARBA00023157"/>
    </source>
</evidence>
<comment type="similarity">
    <text evidence="2">Belongs to the peptidase S1 family. CLIP subfamily.</text>
</comment>
<dbReference type="InterPro" id="IPR033116">
    <property type="entry name" value="TRYPSIN_SER"/>
</dbReference>
<dbReference type="SUPFAM" id="SSF50494">
    <property type="entry name" value="Trypsin-like serine proteases"/>
    <property type="match status" value="1"/>
</dbReference>
<feature type="chain" id="PRO_5037043621" evidence="4">
    <location>
        <begin position="17"/>
        <end position="325"/>
    </location>
</feature>
<dbReference type="GO" id="GO:0006508">
    <property type="term" value="P:proteolysis"/>
    <property type="evidence" value="ECO:0007669"/>
    <property type="project" value="UniProtKB-KW"/>
</dbReference>
<dbReference type="Proteomes" id="UP000887540">
    <property type="component" value="Unplaced"/>
</dbReference>
<evidence type="ECO:0000313" key="6">
    <source>
        <dbReference type="Proteomes" id="UP000887540"/>
    </source>
</evidence>
<evidence type="ECO:0000259" key="5">
    <source>
        <dbReference type="PROSITE" id="PS50240"/>
    </source>
</evidence>
<keyword evidence="4" id="KW-0732">Signal</keyword>
<dbReference type="PRINTS" id="PR00722">
    <property type="entry name" value="CHYMOTRYPSIN"/>
</dbReference>
<dbReference type="SMART" id="SM00020">
    <property type="entry name" value="Tryp_SPc"/>
    <property type="match status" value="1"/>
</dbReference>
<protein>
    <submittedName>
        <fullName evidence="7">Peptidase S1 domain-containing protein</fullName>
    </submittedName>
</protein>
<keyword evidence="6" id="KW-1185">Reference proteome</keyword>
<dbReference type="InterPro" id="IPR009003">
    <property type="entry name" value="Peptidase_S1_PA"/>
</dbReference>